<gene>
    <name evidence="1" type="ORF">RCF98_02015</name>
</gene>
<dbReference type="PANTHER" id="PTHR36154">
    <property type="entry name" value="DNA-BINDING TRANSCRIPTIONAL ACTIVATOR ALPA"/>
    <property type="match status" value="1"/>
</dbReference>
<name>A0ABY9MTK1_9GAMM</name>
<evidence type="ECO:0000313" key="2">
    <source>
        <dbReference type="Proteomes" id="UP001236657"/>
    </source>
</evidence>
<protein>
    <submittedName>
        <fullName evidence="1">AlpA family phage regulatory protein</fullName>
    </submittedName>
</protein>
<evidence type="ECO:0000313" key="1">
    <source>
        <dbReference type="EMBL" id="WML91141.1"/>
    </source>
</evidence>
<dbReference type="Proteomes" id="UP001236657">
    <property type="component" value="Chromosome"/>
</dbReference>
<accession>A0ABY9MTK1</accession>
<dbReference type="InterPro" id="IPR052931">
    <property type="entry name" value="Prophage_regulatory_activator"/>
</dbReference>
<dbReference type="InterPro" id="IPR010260">
    <property type="entry name" value="AlpA"/>
</dbReference>
<proteinExistence type="predicted"/>
<dbReference type="EMBL" id="CP133218">
    <property type="protein sequence ID" value="WML91141.1"/>
    <property type="molecule type" value="Genomic_DNA"/>
</dbReference>
<dbReference type="Pfam" id="PF05930">
    <property type="entry name" value="Phage_AlpA"/>
    <property type="match status" value="1"/>
</dbReference>
<dbReference type="Gene3D" id="1.10.238.160">
    <property type="match status" value="1"/>
</dbReference>
<dbReference type="PANTHER" id="PTHR36154:SF1">
    <property type="entry name" value="DNA-BINDING TRANSCRIPTIONAL ACTIVATOR ALPA"/>
    <property type="match status" value="1"/>
</dbReference>
<sequence length="63" mass="7002">MNDHASIERLKEVMIRTGLSKSTIYRLEAAGKFPKRLKIGFRAVGWDSGDVTAFIHGLKGAQQ</sequence>
<dbReference type="RefSeq" id="WP_308895829.1">
    <property type="nucleotide sequence ID" value="NZ_CP133218.1"/>
</dbReference>
<organism evidence="1 2">
    <name type="scientific">Thiothrix lacustris</name>
    <dbReference type="NCBI Taxonomy" id="525917"/>
    <lineage>
        <taxon>Bacteria</taxon>
        <taxon>Pseudomonadati</taxon>
        <taxon>Pseudomonadota</taxon>
        <taxon>Gammaproteobacteria</taxon>
        <taxon>Thiotrichales</taxon>
        <taxon>Thiotrichaceae</taxon>
        <taxon>Thiothrix</taxon>
    </lineage>
</organism>
<keyword evidence="2" id="KW-1185">Reference proteome</keyword>
<reference evidence="1 2" key="1">
    <citation type="submission" date="2023-08" db="EMBL/GenBank/DDBJ databases">
        <title>New molecular markers tilS and rpoB for phylogenetic and monitoring studies of the genus Thiothrix biodiversity.</title>
        <authorList>
            <person name="Ravin N.V."/>
            <person name="Smolyakov D."/>
            <person name="Markov N.D."/>
            <person name="Beletsky A.V."/>
            <person name="Mardanov A.V."/>
            <person name="Rudenko T.S."/>
            <person name="Grabovich M.Y."/>
        </authorList>
    </citation>
    <scope>NUCLEOTIDE SEQUENCE [LARGE SCALE GENOMIC DNA]</scope>
    <source>
        <strain evidence="1 2">MK1</strain>
    </source>
</reference>